<name>D5BQ85_PUNMI</name>
<keyword evidence="3 6" id="KW-0378">Hydrolase</keyword>
<dbReference type="AlphaFoldDB" id="D5BQ85"/>
<evidence type="ECO:0000256" key="2">
    <source>
        <dbReference type="ARBA" id="ARBA00022723"/>
    </source>
</evidence>
<dbReference type="Proteomes" id="UP000007460">
    <property type="component" value="Chromosome"/>
</dbReference>
<dbReference type="STRING" id="488538.SAR116_0340"/>
<reference evidence="6 7" key="1">
    <citation type="journal article" date="2010" name="J. Bacteriol.">
        <title>Complete genome sequence of "Candidatus Puniceispirillum marinum" IMCC1322, a representative of the SAR116 clade in the Alphaproteobacteria.</title>
        <authorList>
            <person name="Oh H.M."/>
            <person name="Kwon K.K."/>
            <person name="Kang I."/>
            <person name="Kang S.G."/>
            <person name="Lee J.H."/>
            <person name="Kim S.J."/>
            <person name="Cho J.C."/>
        </authorList>
    </citation>
    <scope>NUCLEOTIDE SEQUENCE [LARGE SCALE GENOMIC DNA]</scope>
    <source>
        <strain evidence="6 7">IMCC1322</strain>
    </source>
</reference>
<dbReference type="CDD" id="cd06252">
    <property type="entry name" value="M14_ASTE_ASPA-like"/>
    <property type="match status" value="1"/>
</dbReference>
<comment type="cofactor">
    <cofactor evidence="1">
        <name>Zn(2+)</name>
        <dbReference type="ChEBI" id="CHEBI:29105"/>
    </cofactor>
</comment>
<evidence type="ECO:0000313" key="6">
    <source>
        <dbReference type="EMBL" id="ADE38583.1"/>
    </source>
</evidence>
<gene>
    <name evidence="6" type="ordered locus">SAR116_0340</name>
</gene>
<dbReference type="KEGG" id="apb:SAR116_0340"/>
<dbReference type="EMBL" id="CP001751">
    <property type="protein sequence ID" value="ADE38583.1"/>
    <property type="molecule type" value="Genomic_DNA"/>
</dbReference>
<evidence type="ECO:0000313" key="7">
    <source>
        <dbReference type="Proteomes" id="UP000007460"/>
    </source>
</evidence>
<accession>D5BQ85</accession>
<dbReference type="SUPFAM" id="SSF53187">
    <property type="entry name" value="Zn-dependent exopeptidases"/>
    <property type="match status" value="1"/>
</dbReference>
<dbReference type="InterPro" id="IPR053138">
    <property type="entry name" value="N-alpha-Ac-DABA_deacetylase"/>
</dbReference>
<dbReference type="PIRSF" id="PIRSF039012">
    <property type="entry name" value="ASP"/>
    <property type="match status" value="1"/>
</dbReference>
<dbReference type="eggNOG" id="COG3608">
    <property type="taxonomic scope" value="Bacteria"/>
</dbReference>
<protein>
    <submittedName>
        <fullName evidence="6">Succinylglutamate desuccinylase/aspartoacylase</fullName>
        <ecNumber evidence="6">3.1.-.-</ecNumber>
    </submittedName>
</protein>
<dbReference type="GO" id="GO:0016811">
    <property type="term" value="F:hydrolase activity, acting on carbon-nitrogen (but not peptide) bonds, in linear amides"/>
    <property type="evidence" value="ECO:0007669"/>
    <property type="project" value="InterPro"/>
</dbReference>
<dbReference type="Pfam" id="PF24827">
    <property type="entry name" value="AstE_AspA_cat"/>
    <property type="match status" value="1"/>
</dbReference>
<feature type="domain" description="Succinylglutamate desuccinylase/Aspartoacylase catalytic" evidence="5">
    <location>
        <begin position="24"/>
        <end position="211"/>
    </location>
</feature>
<dbReference type="InterPro" id="IPR055438">
    <property type="entry name" value="AstE_AspA_cat"/>
</dbReference>
<dbReference type="Gene3D" id="3.40.630.10">
    <property type="entry name" value="Zn peptidases"/>
    <property type="match status" value="1"/>
</dbReference>
<dbReference type="PANTHER" id="PTHR37326">
    <property type="entry name" value="BLL3975 PROTEIN"/>
    <property type="match status" value="1"/>
</dbReference>
<organism evidence="6 7">
    <name type="scientific">Puniceispirillum marinum (strain IMCC1322)</name>
    <dbReference type="NCBI Taxonomy" id="488538"/>
    <lineage>
        <taxon>Bacteria</taxon>
        <taxon>Pseudomonadati</taxon>
        <taxon>Pseudomonadota</taxon>
        <taxon>Alphaproteobacteria</taxon>
        <taxon>Candidatus Puniceispirillales</taxon>
        <taxon>Candidatus Puniceispirillaceae</taxon>
        <taxon>Candidatus Puniceispirillum</taxon>
    </lineage>
</organism>
<evidence type="ECO:0000256" key="3">
    <source>
        <dbReference type="ARBA" id="ARBA00022801"/>
    </source>
</evidence>
<keyword evidence="7" id="KW-1185">Reference proteome</keyword>
<keyword evidence="4" id="KW-0862">Zinc</keyword>
<dbReference type="PANTHER" id="PTHR37326:SF1">
    <property type="entry name" value="BLL3975 PROTEIN"/>
    <property type="match status" value="1"/>
</dbReference>
<dbReference type="GO" id="GO:0016788">
    <property type="term" value="F:hydrolase activity, acting on ester bonds"/>
    <property type="evidence" value="ECO:0007669"/>
    <property type="project" value="InterPro"/>
</dbReference>
<dbReference type="InterPro" id="IPR043795">
    <property type="entry name" value="N-alpha-Ac-DABA-like"/>
</dbReference>
<dbReference type="EC" id="3.1.-.-" evidence="6"/>
<proteinExistence type="predicted"/>
<dbReference type="GO" id="GO:0046872">
    <property type="term" value="F:metal ion binding"/>
    <property type="evidence" value="ECO:0007669"/>
    <property type="project" value="UniProtKB-KW"/>
</dbReference>
<keyword evidence="2" id="KW-0479">Metal-binding</keyword>
<evidence type="ECO:0000256" key="4">
    <source>
        <dbReference type="ARBA" id="ARBA00022833"/>
    </source>
</evidence>
<dbReference type="HOGENOM" id="CLU_035605_1_0_5"/>
<evidence type="ECO:0000256" key="1">
    <source>
        <dbReference type="ARBA" id="ARBA00001947"/>
    </source>
</evidence>
<evidence type="ECO:0000259" key="5">
    <source>
        <dbReference type="Pfam" id="PF24827"/>
    </source>
</evidence>
<sequence length="309" mass="32287">MRWSDNARPLGVYPVPIACIVGKPGPTALLVAGVHGDEFEGPVTLSQLIADIDPTQIEGRLIMLPAINSPAVLASQRTSPLDGKNMNRAFPGDPDGGPTDMLADFIVSVLLPEADLVIDLHAGGKASIFATSALASRSEDKNLMQANMNFAAAFGAPLTWVLGAYNDTRSLNAAALNAGVPMIAAELGGGGGTDPKQVAQAMMGIKRCLAHAGIINEALPEAQPSLLVETRSSADNIYAPATGLFDRHFAAGDHVEAGQLAGYIRSLDRLDDAPVPFHFTVDGIVLAHGNRGYVSRGDMLAMLVCETVI</sequence>